<sequence>MTCLIFRLEWMKQNCSIRTDGMEWSTDDCPALNRQFICSPFIHLSQHCFFSPIQVEKSSTSIHLKFQSALAVGGSDLLSPSTVDLRSHFEDFSYPKDLLPS</sequence>
<gene>
    <name evidence="1" type="ORF">AVEN_122008_1</name>
</gene>
<evidence type="ECO:0000313" key="1">
    <source>
        <dbReference type="EMBL" id="GBN72699.1"/>
    </source>
</evidence>
<reference evidence="1 2" key="1">
    <citation type="journal article" date="2019" name="Sci. Rep.">
        <title>Orb-weaving spider Araneus ventricosus genome elucidates the spidroin gene catalogue.</title>
        <authorList>
            <person name="Kono N."/>
            <person name="Nakamura H."/>
            <person name="Ohtoshi R."/>
            <person name="Moran D.A.P."/>
            <person name="Shinohara A."/>
            <person name="Yoshida Y."/>
            <person name="Fujiwara M."/>
            <person name="Mori M."/>
            <person name="Tomita M."/>
            <person name="Arakawa K."/>
        </authorList>
    </citation>
    <scope>NUCLEOTIDE SEQUENCE [LARGE SCALE GENOMIC DNA]</scope>
</reference>
<proteinExistence type="predicted"/>
<organism evidence="1 2">
    <name type="scientific">Araneus ventricosus</name>
    <name type="common">Orbweaver spider</name>
    <name type="synonym">Epeira ventricosa</name>
    <dbReference type="NCBI Taxonomy" id="182803"/>
    <lineage>
        <taxon>Eukaryota</taxon>
        <taxon>Metazoa</taxon>
        <taxon>Ecdysozoa</taxon>
        <taxon>Arthropoda</taxon>
        <taxon>Chelicerata</taxon>
        <taxon>Arachnida</taxon>
        <taxon>Araneae</taxon>
        <taxon>Araneomorphae</taxon>
        <taxon>Entelegynae</taxon>
        <taxon>Araneoidea</taxon>
        <taxon>Araneidae</taxon>
        <taxon>Araneus</taxon>
    </lineage>
</organism>
<evidence type="ECO:0000313" key="2">
    <source>
        <dbReference type="Proteomes" id="UP000499080"/>
    </source>
</evidence>
<name>A0A4Y2RBP9_ARAVE</name>
<comment type="caution">
    <text evidence="1">The sequence shown here is derived from an EMBL/GenBank/DDBJ whole genome shotgun (WGS) entry which is preliminary data.</text>
</comment>
<protein>
    <submittedName>
        <fullName evidence="1">Uncharacterized protein</fullName>
    </submittedName>
</protein>
<dbReference type="AlphaFoldDB" id="A0A4Y2RBP9"/>
<keyword evidence="2" id="KW-1185">Reference proteome</keyword>
<dbReference type="EMBL" id="BGPR01016360">
    <property type="protein sequence ID" value="GBN72699.1"/>
    <property type="molecule type" value="Genomic_DNA"/>
</dbReference>
<dbReference type="Proteomes" id="UP000499080">
    <property type="component" value="Unassembled WGS sequence"/>
</dbReference>
<accession>A0A4Y2RBP9</accession>